<comment type="caution">
    <text evidence="1">The sequence shown here is derived from an EMBL/GenBank/DDBJ whole genome shotgun (WGS) entry which is preliminary data.</text>
</comment>
<sequence>MKTGNQVVGGPQITGKAENRTIWMTLLKTNR</sequence>
<reference evidence="1 2" key="1">
    <citation type="submission" date="2017-12" db="EMBL/GenBank/DDBJ databases">
        <title>Comparative genomics yields insights into virulence evolution of Verticillium dahliae.</title>
        <authorList>
            <person name="Fan R."/>
            <person name="Armitage A.D."/>
            <person name="Cascant-Lopez E."/>
            <person name="Sobczyk M."/>
            <person name="Cockerton H.M."/>
            <person name="Harrison R.J."/>
        </authorList>
    </citation>
    <scope>NUCLEOTIDE SEQUENCE [LARGE SCALE GENOMIC DNA]</scope>
    <source>
        <strain evidence="1 2">12008</strain>
    </source>
</reference>
<organism evidence="1 2">
    <name type="scientific">Verticillium dahliae</name>
    <name type="common">Verticillium wilt</name>
    <dbReference type="NCBI Taxonomy" id="27337"/>
    <lineage>
        <taxon>Eukaryota</taxon>
        <taxon>Fungi</taxon>
        <taxon>Dikarya</taxon>
        <taxon>Ascomycota</taxon>
        <taxon>Pezizomycotina</taxon>
        <taxon>Sordariomycetes</taxon>
        <taxon>Hypocreomycetidae</taxon>
        <taxon>Glomerellales</taxon>
        <taxon>Plectosphaerellaceae</taxon>
        <taxon>Verticillium</taxon>
    </lineage>
</organism>
<dbReference type="Proteomes" id="UP000236305">
    <property type="component" value="Unassembled WGS sequence"/>
</dbReference>
<evidence type="ECO:0000313" key="1">
    <source>
        <dbReference type="EMBL" id="PNH26450.1"/>
    </source>
</evidence>
<accession>A0AA45AGW8</accession>
<evidence type="ECO:0000313" key="2">
    <source>
        <dbReference type="Proteomes" id="UP000236305"/>
    </source>
</evidence>
<dbReference type="EMBL" id="MPSH01000065">
    <property type="protein sequence ID" value="PNH26450.1"/>
    <property type="molecule type" value="Genomic_DNA"/>
</dbReference>
<protein>
    <submittedName>
        <fullName evidence="1">Uncharacterized protein</fullName>
    </submittedName>
</protein>
<gene>
    <name evidence="1" type="ORF">BJF96_g10218</name>
</gene>
<proteinExistence type="predicted"/>
<dbReference type="AlphaFoldDB" id="A0AA45AGW8"/>
<name>A0AA45AGW8_VERDA</name>